<organism evidence="1 2">
    <name type="scientific">Bradyrhizobium japonicum</name>
    <dbReference type="NCBI Taxonomy" id="375"/>
    <lineage>
        <taxon>Bacteria</taxon>
        <taxon>Pseudomonadati</taxon>
        <taxon>Pseudomonadota</taxon>
        <taxon>Alphaproteobacteria</taxon>
        <taxon>Hyphomicrobiales</taxon>
        <taxon>Nitrobacteraceae</taxon>
        <taxon>Bradyrhizobium</taxon>
    </lineage>
</organism>
<feature type="non-terminal residue" evidence="1">
    <location>
        <position position="145"/>
    </location>
</feature>
<dbReference type="AlphaFoldDB" id="A0A1Y2JRL3"/>
<dbReference type="EMBL" id="NAFL01000243">
    <property type="protein sequence ID" value="OSJ33261.1"/>
    <property type="molecule type" value="Genomic_DNA"/>
</dbReference>
<accession>A0A1Y2JRL3</accession>
<sequence length="145" mass="14473">MTLSGSSYVCVLDHTNHTPPNATYWQLLASVGATGATGATGAGYGGTSTSSAGIATGSKTFITQTGLAYQVGARMRATSASNTSNWMEGVVTSYSGTAIVINVDKISGSGAPTDWNFNVVGQPGAGDLSSANNLSDLASAQTARG</sequence>
<evidence type="ECO:0000313" key="1">
    <source>
        <dbReference type="EMBL" id="OSJ33261.1"/>
    </source>
</evidence>
<protein>
    <submittedName>
        <fullName evidence="1">Uncharacterized protein</fullName>
    </submittedName>
</protein>
<reference evidence="1 2" key="1">
    <citation type="submission" date="2017-03" db="EMBL/GenBank/DDBJ databases">
        <title>Whole genome sequences of fourteen strains of Bradyrhizobium canariense and one strain of Bradyrhizobium japonicum isolated from Lupinus (Papilionoideae: Genisteae) species in Algeria.</title>
        <authorList>
            <person name="Crovadore J."/>
            <person name="Chekireb D."/>
            <person name="Brachmann A."/>
            <person name="Chablais R."/>
            <person name="Cochard B."/>
            <person name="Lefort F."/>
        </authorList>
    </citation>
    <scope>NUCLEOTIDE SEQUENCE [LARGE SCALE GENOMIC DNA]</scope>
    <source>
        <strain evidence="1 2">UBMA197</strain>
    </source>
</reference>
<evidence type="ECO:0000313" key="2">
    <source>
        <dbReference type="Proteomes" id="UP000193335"/>
    </source>
</evidence>
<gene>
    <name evidence="1" type="ORF">BSZ19_16170</name>
</gene>
<comment type="caution">
    <text evidence="1">The sequence shown here is derived from an EMBL/GenBank/DDBJ whole genome shotgun (WGS) entry which is preliminary data.</text>
</comment>
<proteinExistence type="predicted"/>
<dbReference type="Proteomes" id="UP000193335">
    <property type="component" value="Unassembled WGS sequence"/>
</dbReference>
<name>A0A1Y2JRL3_BRAJP</name>